<evidence type="ECO:0000313" key="1">
    <source>
        <dbReference type="EMBL" id="QZD95078.1"/>
    </source>
</evidence>
<name>A0ABX9A1F6_9SPHN</name>
<accession>A0ABX9A1F6</accession>
<dbReference type="RefSeq" id="WP_221430820.1">
    <property type="nucleotide sequence ID" value="NZ_CP081294.1"/>
</dbReference>
<organism evidence="1 2">
    <name type="scientific">Qipengyuania gelatinilytica</name>
    <dbReference type="NCBI Taxonomy" id="2867231"/>
    <lineage>
        <taxon>Bacteria</taxon>
        <taxon>Pseudomonadati</taxon>
        <taxon>Pseudomonadota</taxon>
        <taxon>Alphaproteobacteria</taxon>
        <taxon>Sphingomonadales</taxon>
        <taxon>Erythrobacteraceae</taxon>
        <taxon>Qipengyuania</taxon>
    </lineage>
</organism>
<reference evidence="1 2" key="1">
    <citation type="submission" date="2021-08" db="EMBL/GenBank/DDBJ databases">
        <title>Comparative Genomics Analysis of the Genus Qipengyuania Reveals Extensive Genetic Diversity and Metabolic Versatility, Including the Description of Fifteen Novel Species.</title>
        <authorList>
            <person name="Liu Y."/>
        </authorList>
    </citation>
    <scope>NUCLEOTIDE SEQUENCE [LARGE SCALE GENOMIC DNA]</scope>
    <source>
        <strain evidence="1 2">1NDH1</strain>
    </source>
</reference>
<dbReference type="InterPro" id="IPR027417">
    <property type="entry name" value="P-loop_NTPase"/>
</dbReference>
<keyword evidence="2" id="KW-1185">Reference proteome</keyword>
<dbReference type="SUPFAM" id="SSF52540">
    <property type="entry name" value="P-loop containing nucleoside triphosphate hydrolases"/>
    <property type="match status" value="1"/>
</dbReference>
<evidence type="ECO:0000313" key="2">
    <source>
        <dbReference type="Proteomes" id="UP000824321"/>
    </source>
</evidence>
<proteinExistence type="predicted"/>
<protein>
    <submittedName>
        <fullName evidence="1">Sulfotransferase</fullName>
    </submittedName>
</protein>
<dbReference type="Proteomes" id="UP000824321">
    <property type="component" value="Chromosome"/>
</dbReference>
<dbReference type="EMBL" id="CP081294">
    <property type="protein sequence ID" value="QZD95078.1"/>
    <property type="molecule type" value="Genomic_DNA"/>
</dbReference>
<gene>
    <name evidence="1" type="ORF">K3136_13575</name>
</gene>
<dbReference type="Gene3D" id="3.40.50.300">
    <property type="entry name" value="P-loop containing nucleotide triphosphate hydrolases"/>
    <property type="match status" value="1"/>
</dbReference>
<sequence>MKTGGESWHNRSMTSPEPSREILIHPGFHKTGTTFLQECVFSDERYFRSLLDHGDVDRLLLRPHDLEFDEALPREEIARRMDPVPNSLVPVLSSETLSGNILTGARDSRTLARRLHSVFPSAKILFTVRNQPALMKSAYLQYAKRGGRLKPSQFFDFNAEPGYDRFDIGVLSFDRLVDEYASLFGRENILVLPQELLRQDQGKFLSLLFEFAGVAGSPPEGGYEGSRGKSPPEAGLALLRAANLFDSTPFQPRPAIALPSLGRGLRSLSYRLEGRSDSKSGNLGQIVREKCSNRFANSNRNLQKYCPIDLTPLGYDVSS</sequence>